<evidence type="ECO:0000313" key="2">
    <source>
        <dbReference type="Proteomes" id="UP000688947"/>
    </source>
</evidence>
<dbReference type="Proteomes" id="UP000688947">
    <property type="component" value="Unassembled WGS sequence"/>
</dbReference>
<gene>
    <name evidence="1" type="ORF">JG687_00008301</name>
</gene>
<reference evidence="1" key="1">
    <citation type="submission" date="2021-01" db="EMBL/GenBank/DDBJ databases">
        <title>Phytophthora aleatoria, a newly-described species from Pinus radiata is distinct from Phytophthora cactorum isolates based on comparative genomics.</title>
        <authorList>
            <person name="Mcdougal R."/>
            <person name="Panda P."/>
            <person name="Williams N."/>
            <person name="Studholme D.J."/>
        </authorList>
    </citation>
    <scope>NUCLEOTIDE SEQUENCE</scope>
    <source>
        <strain evidence="1">NZFS 3830</strain>
    </source>
</reference>
<proteinExistence type="predicted"/>
<dbReference type="AlphaFoldDB" id="A0A8T1UI28"/>
<sequence>MKKIMKAAFDLNLDIDTDDYFLASDDETSTADDSLENILDRGADSEPESGEEIVAEESVTGDGQLAEMAERWCSATVEIGNRVRESSDVYDNTQLRKLAKEG</sequence>
<dbReference type="EMBL" id="JAENGZ010000393">
    <property type="protein sequence ID" value="KAG6960302.1"/>
    <property type="molecule type" value="Genomic_DNA"/>
</dbReference>
<comment type="caution">
    <text evidence="1">The sequence shown here is derived from an EMBL/GenBank/DDBJ whole genome shotgun (WGS) entry which is preliminary data.</text>
</comment>
<protein>
    <submittedName>
        <fullName evidence="1">Uncharacterized protein</fullName>
    </submittedName>
</protein>
<evidence type="ECO:0000313" key="1">
    <source>
        <dbReference type="EMBL" id="KAG6960302.1"/>
    </source>
</evidence>
<organism evidence="1 2">
    <name type="scientific">Phytophthora cactorum</name>
    <dbReference type="NCBI Taxonomy" id="29920"/>
    <lineage>
        <taxon>Eukaryota</taxon>
        <taxon>Sar</taxon>
        <taxon>Stramenopiles</taxon>
        <taxon>Oomycota</taxon>
        <taxon>Peronosporomycetes</taxon>
        <taxon>Peronosporales</taxon>
        <taxon>Peronosporaceae</taxon>
        <taxon>Phytophthora</taxon>
    </lineage>
</organism>
<dbReference type="VEuPathDB" id="FungiDB:PC110_g13613"/>
<accession>A0A8T1UI28</accession>
<dbReference type="OrthoDB" id="10346559at2759"/>
<name>A0A8T1UI28_9STRA</name>